<name>A0A7J7EJX3_DICBM</name>
<evidence type="ECO:0000313" key="1">
    <source>
        <dbReference type="EMBL" id="KAF5915941.1"/>
    </source>
</evidence>
<evidence type="ECO:0000313" key="2">
    <source>
        <dbReference type="Proteomes" id="UP000551758"/>
    </source>
</evidence>
<dbReference type="Proteomes" id="UP000551758">
    <property type="component" value="Unassembled WGS sequence"/>
</dbReference>
<comment type="caution">
    <text evidence="1">The sequence shown here is derived from an EMBL/GenBank/DDBJ whole genome shotgun (WGS) entry which is preliminary data.</text>
</comment>
<gene>
    <name evidence="1" type="ORF">HPG69_003014</name>
</gene>
<sequence>MEVVVRPGDQSLDAGWLARRLSCSWCLSFALEAASAEGAGRGQLEAAESGVQVVWCVRIQPLDRPFPQRPEKSRPSSSVQPVVLDFLAILAYDSDAVLDHFPYPDPSQWTDEELGTLPVDEDGNHGLSSLQEAGLLFREQRLRGAVPGWRCLGWVMWSRQQVYHWTTDSPTLGP</sequence>
<dbReference type="InterPro" id="IPR026627">
    <property type="entry name" value="NDUFB2_animal"/>
</dbReference>
<dbReference type="EMBL" id="JACDTQ010002743">
    <property type="protein sequence ID" value="KAF5915941.1"/>
    <property type="molecule type" value="Genomic_DNA"/>
</dbReference>
<dbReference type="AlphaFoldDB" id="A0A7J7EJX3"/>
<accession>A0A7J7EJX3</accession>
<dbReference type="Pfam" id="PF14813">
    <property type="entry name" value="NADH_B2"/>
    <property type="match status" value="1"/>
</dbReference>
<organism evidence="1 2">
    <name type="scientific">Diceros bicornis minor</name>
    <name type="common">South-central black rhinoceros</name>
    <dbReference type="NCBI Taxonomy" id="77932"/>
    <lineage>
        <taxon>Eukaryota</taxon>
        <taxon>Metazoa</taxon>
        <taxon>Chordata</taxon>
        <taxon>Craniata</taxon>
        <taxon>Vertebrata</taxon>
        <taxon>Euteleostomi</taxon>
        <taxon>Mammalia</taxon>
        <taxon>Eutheria</taxon>
        <taxon>Laurasiatheria</taxon>
        <taxon>Perissodactyla</taxon>
        <taxon>Rhinocerotidae</taxon>
        <taxon>Diceros</taxon>
    </lineage>
</organism>
<dbReference type="GO" id="GO:0005743">
    <property type="term" value="C:mitochondrial inner membrane"/>
    <property type="evidence" value="ECO:0007669"/>
    <property type="project" value="InterPro"/>
</dbReference>
<dbReference type="GO" id="GO:0045271">
    <property type="term" value="C:respiratory chain complex I"/>
    <property type="evidence" value="ECO:0007669"/>
    <property type="project" value="InterPro"/>
</dbReference>
<protein>
    <submittedName>
        <fullName evidence="1">Uncharacterized protein</fullName>
    </submittedName>
</protein>
<proteinExistence type="predicted"/>
<reference evidence="1 2" key="1">
    <citation type="journal article" date="2020" name="Mol. Biol. Evol.">
        <title>Interspecific Gene Flow and the Evolution of Specialization in Black and White Rhinoceros.</title>
        <authorList>
            <person name="Moodley Y."/>
            <person name="Westbury M.V."/>
            <person name="Russo I.M."/>
            <person name="Gopalakrishnan S."/>
            <person name="Rakotoarivelo A."/>
            <person name="Olsen R.A."/>
            <person name="Prost S."/>
            <person name="Tunstall T."/>
            <person name="Ryder O.A."/>
            <person name="Dalen L."/>
            <person name="Bruford M.W."/>
        </authorList>
    </citation>
    <scope>NUCLEOTIDE SEQUENCE [LARGE SCALE GENOMIC DNA]</scope>
    <source>
        <strain evidence="1">SBR-YM</strain>
        <tissue evidence="1">Skin</tissue>
    </source>
</reference>
<keyword evidence="2" id="KW-1185">Reference proteome</keyword>